<dbReference type="GeneID" id="77322757"/>
<evidence type="ECO:0000256" key="2">
    <source>
        <dbReference type="ARBA" id="ARBA00006906"/>
    </source>
</evidence>
<name>A0ABT3KNZ5_9BURK</name>
<dbReference type="Proteomes" id="UP001208935">
    <property type="component" value="Unassembled WGS sequence"/>
</dbReference>
<evidence type="ECO:0000313" key="7">
    <source>
        <dbReference type="Proteomes" id="UP001208935"/>
    </source>
</evidence>
<dbReference type="EMBL" id="QZCW01000001">
    <property type="protein sequence ID" value="MCW5320034.1"/>
    <property type="molecule type" value="Genomic_DNA"/>
</dbReference>
<evidence type="ECO:0000256" key="1">
    <source>
        <dbReference type="ARBA" id="ARBA00004761"/>
    </source>
</evidence>
<dbReference type="Gene3D" id="3.20.20.70">
    <property type="entry name" value="Aldolase class I"/>
    <property type="match status" value="1"/>
</dbReference>
<dbReference type="InterPro" id="IPR000887">
    <property type="entry name" value="Aldlse_KDPG_KHG"/>
</dbReference>
<protein>
    <submittedName>
        <fullName evidence="6">2-dehydro-3-deoxy-6-phosphogalactonate aldolase</fullName>
    </submittedName>
</protein>
<reference evidence="7" key="1">
    <citation type="submission" date="2023-07" db="EMBL/GenBank/DDBJ databases">
        <title>Verminephrobacter genomes.</title>
        <authorList>
            <person name="Lund M.B."/>
        </authorList>
    </citation>
    <scope>NUCLEOTIDE SEQUENCE [LARGE SCALE GENOMIC DNA]</scope>
    <source>
        <strain evidence="7">AtM5-05</strain>
    </source>
</reference>
<dbReference type="SUPFAM" id="SSF51569">
    <property type="entry name" value="Aldolase"/>
    <property type="match status" value="1"/>
</dbReference>
<dbReference type="NCBIfam" id="NF006600">
    <property type="entry name" value="PRK09140.1"/>
    <property type="match status" value="1"/>
</dbReference>
<comment type="caution">
    <text evidence="6">The sequence shown here is derived from an EMBL/GenBank/DDBJ whole genome shotgun (WGS) entry which is preliminary data.</text>
</comment>
<evidence type="ECO:0000256" key="4">
    <source>
        <dbReference type="ARBA" id="ARBA00023239"/>
    </source>
</evidence>
<evidence type="ECO:0000313" key="6">
    <source>
        <dbReference type="EMBL" id="MCW5320034.1"/>
    </source>
</evidence>
<gene>
    <name evidence="6" type="ORF">D5039_02230</name>
</gene>
<comment type="pathway">
    <text evidence="1">Carbohydrate acid metabolism.</text>
</comment>
<evidence type="ECO:0000256" key="5">
    <source>
        <dbReference type="ARBA" id="ARBA00023277"/>
    </source>
</evidence>
<keyword evidence="4" id="KW-0456">Lyase</keyword>
<accession>A0ABT3KNZ5</accession>
<dbReference type="CDD" id="cd00452">
    <property type="entry name" value="KDPG_aldolase"/>
    <property type="match status" value="1"/>
</dbReference>
<comment type="similarity">
    <text evidence="2">Belongs to the KHG/KDPG aldolase family.</text>
</comment>
<evidence type="ECO:0000256" key="3">
    <source>
        <dbReference type="ARBA" id="ARBA00011233"/>
    </source>
</evidence>
<keyword evidence="7" id="KW-1185">Reference proteome</keyword>
<dbReference type="InterPro" id="IPR013785">
    <property type="entry name" value="Aldolase_TIM"/>
</dbReference>
<keyword evidence="5" id="KW-0119">Carbohydrate metabolism</keyword>
<proteinExistence type="inferred from homology"/>
<dbReference type="RefSeq" id="WP_321161736.1">
    <property type="nucleotide sequence ID" value="NZ_QZCW01000001.1"/>
</dbReference>
<dbReference type="PANTHER" id="PTHR30246:SF1">
    <property type="entry name" value="2-DEHYDRO-3-DEOXY-6-PHOSPHOGALACTONATE ALDOLASE-RELATED"/>
    <property type="match status" value="1"/>
</dbReference>
<sequence>MSMQALFKLPLIAILRGVRPHEVLAHASALVEAGFDAIEVPLNSPDGVGSIAQLIRALGSGVTVGAGTVLQVEQVEALERVGARMLVTPNTQPRVIARARAAGMLTCIGCMTATEAFAALDAGADALKIFPASALGPAYIRALRAVLPPDVPVFAVGGISADNLAEYLAAGCAGAGLGGELYRAGQTVQRTRSQAQAFVQAFQAFQTSRETPP</sequence>
<dbReference type="PANTHER" id="PTHR30246">
    <property type="entry name" value="2-KETO-3-DEOXY-6-PHOSPHOGLUCONATE ALDOLASE"/>
    <property type="match status" value="1"/>
</dbReference>
<dbReference type="Pfam" id="PF01081">
    <property type="entry name" value="Aldolase"/>
    <property type="match status" value="1"/>
</dbReference>
<comment type="subunit">
    <text evidence="3">Homotrimer.</text>
</comment>
<organism evidence="6 7">
    <name type="scientific">Verminephrobacter aporrectodeae subsp. tuberculatae</name>
    <dbReference type="NCBI Taxonomy" id="1110392"/>
    <lineage>
        <taxon>Bacteria</taxon>
        <taxon>Pseudomonadati</taxon>
        <taxon>Pseudomonadota</taxon>
        <taxon>Betaproteobacteria</taxon>
        <taxon>Burkholderiales</taxon>
        <taxon>Comamonadaceae</taxon>
        <taxon>Verminephrobacter</taxon>
    </lineage>
</organism>